<proteinExistence type="predicted"/>
<reference evidence="1 2" key="1">
    <citation type="submission" date="2020-09" db="EMBL/GenBank/DDBJ databases">
        <title>De no assembly of potato wild relative species, Solanum commersonii.</title>
        <authorList>
            <person name="Cho K."/>
        </authorList>
    </citation>
    <scope>NUCLEOTIDE SEQUENCE [LARGE SCALE GENOMIC DNA]</scope>
    <source>
        <strain evidence="1">LZ3.2</strain>
        <tissue evidence="1">Leaf</tissue>
    </source>
</reference>
<evidence type="ECO:0000313" key="1">
    <source>
        <dbReference type="EMBL" id="KAG5611834.1"/>
    </source>
</evidence>
<dbReference type="AlphaFoldDB" id="A0A9J5ZGM9"/>
<organism evidence="1 2">
    <name type="scientific">Solanum commersonii</name>
    <name type="common">Commerson's wild potato</name>
    <name type="synonym">Commerson's nightshade</name>
    <dbReference type="NCBI Taxonomy" id="4109"/>
    <lineage>
        <taxon>Eukaryota</taxon>
        <taxon>Viridiplantae</taxon>
        <taxon>Streptophyta</taxon>
        <taxon>Embryophyta</taxon>
        <taxon>Tracheophyta</taxon>
        <taxon>Spermatophyta</taxon>
        <taxon>Magnoliopsida</taxon>
        <taxon>eudicotyledons</taxon>
        <taxon>Gunneridae</taxon>
        <taxon>Pentapetalae</taxon>
        <taxon>asterids</taxon>
        <taxon>lamiids</taxon>
        <taxon>Solanales</taxon>
        <taxon>Solanaceae</taxon>
        <taxon>Solanoideae</taxon>
        <taxon>Solaneae</taxon>
        <taxon>Solanum</taxon>
    </lineage>
</organism>
<sequence>MVNYSTRKSAKKGVYLLRGLFDLYNGSQWTIAHNNRQNGEFTCTGACLTLKIGRFDREGELAP</sequence>
<keyword evidence="2" id="KW-1185">Reference proteome</keyword>
<dbReference type="EMBL" id="JACXVP010000004">
    <property type="protein sequence ID" value="KAG5611834.1"/>
    <property type="molecule type" value="Genomic_DNA"/>
</dbReference>
<comment type="caution">
    <text evidence="1">The sequence shown here is derived from an EMBL/GenBank/DDBJ whole genome shotgun (WGS) entry which is preliminary data.</text>
</comment>
<name>A0A9J5ZGM9_SOLCO</name>
<dbReference type="Proteomes" id="UP000824120">
    <property type="component" value="Chromosome 4"/>
</dbReference>
<evidence type="ECO:0000313" key="2">
    <source>
        <dbReference type="Proteomes" id="UP000824120"/>
    </source>
</evidence>
<gene>
    <name evidence="1" type="ORF">H5410_023115</name>
</gene>
<accession>A0A9J5ZGM9</accession>
<protein>
    <submittedName>
        <fullName evidence="1">Uncharacterized protein</fullName>
    </submittedName>
</protein>